<reference evidence="1" key="1">
    <citation type="submission" date="2014-05" db="EMBL/GenBank/DDBJ databases">
        <authorList>
            <person name="Chronopoulou M."/>
        </authorList>
    </citation>
    <scope>NUCLEOTIDE SEQUENCE</scope>
    <source>
        <tissue evidence="1">Whole organism</tissue>
    </source>
</reference>
<feature type="non-terminal residue" evidence="1">
    <location>
        <position position="1"/>
    </location>
</feature>
<dbReference type="EMBL" id="HACA01024334">
    <property type="protein sequence ID" value="CDW41695.1"/>
    <property type="molecule type" value="Transcribed_RNA"/>
</dbReference>
<dbReference type="AlphaFoldDB" id="A0A0K2UUD2"/>
<sequence length="47" mass="5561">SLLSRTSDPLVWSQSRRIIEPRLDEFLKKKDYAILLHLSHRNVSSVR</sequence>
<evidence type="ECO:0000313" key="1">
    <source>
        <dbReference type="EMBL" id="CDW41695.1"/>
    </source>
</evidence>
<proteinExistence type="predicted"/>
<protein>
    <submittedName>
        <fullName evidence="1">Uncharacterized protein</fullName>
    </submittedName>
</protein>
<accession>A0A0K2UUD2</accession>
<organism evidence="1">
    <name type="scientific">Lepeophtheirus salmonis</name>
    <name type="common">Salmon louse</name>
    <name type="synonym">Caligus salmonis</name>
    <dbReference type="NCBI Taxonomy" id="72036"/>
    <lineage>
        <taxon>Eukaryota</taxon>
        <taxon>Metazoa</taxon>
        <taxon>Ecdysozoa</taxon>
        <taxon>Arthropoda</taxon>
        <taxon>Crustacea</taxon>
        <taxon>Multicrustacea</taxon>
        <taxon>Hexanauplia</taxon>
        <taxon>Copepoda</taxon>
        <taxon>Siphonostomatoida</taxon>
        <taxon>Caligidae</taxon>
        <taxon>Lepeophtheirus</taxon>
    </lineage>
</organism>
<name>A0A0K2UUD2_LEPSM</name>